<dbReference type="FunFam" id="3.10.290.10:FF:000001">
    <property type="entry name" value="30S ribosomal protein S4"/>
    <property type="match status" value="1"/>
</dbReference>
<dbReference type="NCBIfam" id="TIGR01017">
    <property type="entry name" value="rpsD_bact"/>
    <property type="match status" value="1"/>
</dbReference>
<dbReference type="SMART" id="SM00363">
    <property type="entry name" value="S4"/>
    <property type="match status" value="1"/>
</dbReference>
<evidence type="ECO:0000256" key="8">
    <source>
        <dbReference type="RuleBase" id="RU003699"/>
    </source>
</evidence>
<keyword evidence="4 7" id="KW-0689">Ribosomal protein</keyword>
<comment type="subunit">
    <text evidence="7">Part of the 30S ribosomal subunit. Contacts protein S5. The interaction surface between S4 and S5 is involved in control of translational fidelity.</text>
</comment>
<dbReference type="HAMAP" id="MF_01306_B">
    <property type="entry name" value="Ribosomal_uS4_B"/>
    <property type="match status" value="1"/>
</dbReference>
<dbReference type="AlphaFoldDB" id="A0A1G1YMI8"/>
<dbReference type="GO" id="GO:0015935">
    <property type="term" value="C:small ribosomal subunit"/>
    <property type="evidence" value="ECO:0007669"/>
    <property type="project" value="InterPro"/>
</dbReference>
<protein>
    <recommendedName>
        <fullName evidence="6 7">Small ribosomal subunit protein uS4</fullName>
    </recommendedName>
</protein>
<dbReference type="InterPro" id="IPR036986">
    <property type="entry name" value="S4_RNA-bd_sf"/>
</dbReference>
<dbReference type="GO" id="GO:0006412">
    <property type="term" value="P:translation"/>
    <property type="evidence" value="ECO:0007669"/>
    <property type="project" value="UniProtKB-UniRule"/>
</dbReference>
<dbReference type="InterPro" id="IPR001912">
    <property type="entry name" value="Ribosomal_uS4_N"/>
</dbReference>
<evidence type="ECO:0000313" key="12">
    <source>
        <dbReference type="Proteomes" id="UP000177376"/>
    </source>
</evidence>
<keyword evidence="5 7" id="KW-0687">Ribonucleoprotein</keyword>
<dbReference type="Pfam" id="PF00163">
    <property type="entry name" value="Ribosomal_S4"/>
    <property type="match status" value="1"/>
</dbReference>
<name>A0A1G1YMI8_9BACT</name>
<dbReference type="GO" id="GO:0019843">
    <property type="term" value="F:rRNA binding"/>
    <property type="evidence" value="ECO:0007669"/>
    <property type="project" value="UniProtKB-UniRule"/>
</dbReference>
<comment type="caution">
    <text evidence="11">The sequence shown here is derived from an EMBL/GenBank/DDBJ whole genome shotgun (WGS) entry which is preliminary data.</text>
</comment>
<dbReference type="SUPFAM" id="SSF55174">
    <property type="entry name" value="Alpha-L RNA-binding motif"/>
    <property type="match status" value="1"/>
</dbReference>
<proteinExistence type="inferred from homology"/>
<feature type="domain" description="RNA-binding S4" evidence="9">
    <location>
        <begin position="98"/>
        <end position="160"/>
    </location>
</feature>
<dbReference type="GO" id="GO:0003735">
    <property type="term" value="F:structural constituent of ribosome"/>
    <property type="evidence" value="ECO:0007669"/>
    <property type="project" value="InterPro"/>
</dbReference>
<accession>A0A1G1YMI8</accession>
<dbReference type="SMART" id="SM01390">
    <property type="entry name" value="Ribosomal_S4"/>
    <property type="match status" value="1"/>
</dbReference>
<keyword evidence="3 7" id="KW-0694">RNA-binding</keyword>
<evidence type="ECO:0000256" key="1">
    <source>
        <dbReference type="ARBA" id="ARBA00007465"/>
    </source>
</evidence>
<dbReference type="PROSITE" id="PS00632">
    <property type="entry name" value="RIBOSOMAL_S4"/>
    <property type="match status" value="1"/>
</dbReference>
<evidence type="ECO:0000313" key="11">
    <source>
        <dbReference type="EMBL" id="OGY52657.1"/>
    </source>
</evidence>
<evidence type="ECO:0000256" key="7">
    <source>
        <dbReference type="HAMAP-Rule" id="MF_01306"/>
    </source>
</evidence>
<evidence type="ECO:0000256" key="6">
    <source>
        <dbReference type="ARBA" id="ARBA00035254"/>
    </source>
</evidence>
<comment type="function">
    <text evidence="7">With S5 and S12 plays an important role in translational accuracy.</text>
</comment>
<dbReference type="PANTHER" id="PTHR11831:SF4">
    <property type="entry name" value="SMALL RIBOSOMAL SUBUNIT PROTEIN US4M"/>
    <property type="match status" value="1"/>
</dbReference>
<keyword evidence="2 7" id="KW-0699">rRNA-binding</keyword>
<sequence>MKNQDPQCKKCRRAGEKLFLKGEKCEGAKCTLVKRNFAPGVHGNKGFKRLTNYGKQLAEKQKAKRLYGLREKQFRNYFEKSFKKVGKTGELLFGLLENRLDNTVYRLGFAKSRNQARQMVNHALIEVNGQRVNIPSYQVKIGDLISIKEKSMKSPLFENIRSDLEKKDLVPWLSLDKKELKGKVTGVPSLAEVALNIDWQSIVEFYSK</sequence>
<dbReference type="NCBIfam" id="NF003717">
    <property type="entry name" value="PRK05327.1"/>
    <property type="match status" value="1"/>
</dbReference>
<feature type="domain" description="Small ribosomal subunit protein uS4 N-terminal" evidence="10">
    <location>
        <begin position="2"/>
        <end position="97"/>
    </location>
</feature>
<dbReference type="EMBL" id="MHIM01000013">
    <property type="protein sequence ID" value="OGY52657.1"/>
    <property type="molecule type" value="Genomic_DNA"/>
</dbReference>
<reference evidence="11 12" key="1">
    <citation type="journal article" date="2016" name="Nat. Commun.">
        <title>Thousands of microbial genomes shed light on interconnected biogeochemical processes in an aquifer system.</title>
        <authorList>
            <person name="Anantharaman K."/>
            <person name="Brown C.T."/>
            <person name="Hug L.A."/>
            <person name="Sharon I."/>
            <person name="Castelle C.J."/>
            <person name="Probst A.J."/>
            <person name="Thomas B.C."/>
            <person name="Singh A."/>
            <person name="Wilkins M.J."/>
            <person name="Karaoz U."/>
            <person name="Brodie E.L."/>
            <person name="Williams K.H."/>
            <person name="Hubbard S.S."/>
            <person name="Banfield J.F."/>
        </authorList>
    </citation>
    <scope>NUCLEOTIDE SEQUENCE [LARGE SCALE GENOMIC DNA]</scope>
</reference>
<dbReference type="Proteomes" id="UP000177376">
    <property type="component" value="Unassembled WGS sequence"/>
</dbReference>
<comment type="similarity">
    <text evidence="1 7 8">Belongs to the universal ribosomal protein uS4 family.</text>
</comment>
<dbReference type="InterPro" id="IPR018079">
    <property type="entry name" value="Ribosomal_uS4_CS"/>
</dbReference>
<gene>
    <name evidence="7" type="primary">rpsD</name>
    <name evidence="11" type="ORF">A3A02_03935</name>
</gene>
<evidence type="ECO:0000259" key="10">
    <source>
        <dbReference type="SMART" id="SM01390"/>
    </source>
</evidence>
<dbReference type="InterPro" id="IPR002942">
    <property type="entry name" value="S4_RNA-bd"/>
</dbReference>
<evidence type="ECO:0000259" key="9">
    <source>
        <dbReference type="SMART" id="SM00363"/>
    </source>
</evidence>
<dbReference type="CDD" id="cd00165">
    <property type="entry name" value="S4"/>
    <property type="match status" value="1"/>
</dbReference>
<dbReference type="GO" id="GO:0042274">
    <property type="term" value="P:ribosomal small subunit biogenesis"/>
    <property type="evidence" value="ECO:0007669"/>
    <property type="project" value="TreeGrafter"/>
</dbReference>
<organism evidence="11 12">
    <name type="scientific">Candidatus Buchananbacteria bacterium RIFCSPLOWO2_01_FULL_39_33</name>
    <dbReference type="NCBI Taxonomy" id="1797543"/>
    <lineage>
        <taxon>Bacteria</taxon>
        <taxon>Candidatus Buchananiibacteriota</taxon>
    </lineage>
</organism>
<dbReference type="InterPro" id="IPR005709">
    <property type="entry name" value="Ribosomal_uS4_bac-type"/>
</dbReference>
<evidence type="ECO:0000256" key="2">
    <source>
        <dbReference type="ARBA" id="ARBA00022730"/>
    </source>
</evidence>
<evidence type="ECO:0000256" key="4">
    <source>
        <dbReference type="ARBA" id="ARBA00022980"/>
    </source>
</evidence>
<dbReference type="PANTHER" id="PTHR11831">
    <property type="entry name" value="30S 40S RIBOSOMAL PROTEIN"/>
    <property type="match status" value="1"/>
</dbReference>
<evidence type="ECO:0000256" key="3">
    <source>
        <dbReference type="ARBA" id="ARBA00022884"/>
    </source>
</evidence>
<evidence type="ECO:0000256" key="5">
    <source>
        <dbReference type="ARBA" id="ARBA00023274"/>
    </source>
</evidence>
<dbReference type="Pfam" id="PF01479">
    <property type="entry name" value="S4"/>
    <property type="match status" value="1"/>
</dbReference>
<dbReference type="InterPro" id="IPR022801">
    <property type="entry name" value="Ribosomal_uS4"/>
</dbReference>
<dbReference type="PROSITE" id="PS50889">
    <property type="entry name" value="S4"/>
    <property type="match status" value="1"/>
</dbReference>
<comment type="function">
    <text evidence="7">One of the primary rRNA binding proteins, it binds directly to 16S rRNA where it nucleates assembly of the body of the 30S subunit.</text>
</comment>
<dbReference type="Gene3D" id="1.10.1050.10">
    <property type="entry name" value="Ribosomal Protein S4 Delta 41, Chain A, domain 1"/>
    <property type="match status" value="1"/>
</dbReference>
<dbReference type="Gene3D" id="3.10.290.10">
    <property type="entry name" value="RNA-binding S4 domain"/>
    <property type="match status" value="1"/>
</dbReference>